<reference evidence="1 2" key="1">
    <citation type="journal article" date="2016" name="Nat. Commun.">
        <title>Thousands of microbial genomes shed light on interconnected biogeochemical processes in an aquifer system.</title>
        <authorList>
            <person name="Anantharaman K."/>
            <person name="Brown C.T."/>
            <person name="Hug L.A."/>
            <person name="Sharon I."/>
            <person name="Castelle C.J."/>
            <person name="Probst A.J."/>
            <person name="Thomas B.C."/>
            <person name="Singh A."/>
            <person name="Wilkins M.J."/>
            <person name="Karaoz U."/>
            <person name="Brodie E.L."/>
            <person name="Williams K.H."/>
            <person name="Hubbard S.S."/>
            <person name="Banfield J.F."/>
        </authorList>
    </citation>
    <scope>NUCLEOTIDE SEQUENCE [LARGE SCALE GENOMIC DNA]</scope>
</reference>
<comment type="caution">
    <text evidence="1">The sequence shown here is derived from an EMBL/GenBank/DDBJ whole genome shotgun (WGS) entry which is preliminary data.</text>
</comment>
<name>A0A1F5YQT4_9BACT</name>
<accession>A0A1F5YQT4</accession>
<dbReference type="AlphaFoldDB" id="A0A1F5YQT4"/>
<dbReference type="STRING" id="1817867.A3F83_10625"/>
<evidence type="ECO:0000313" key="1">
    <source>
        <dbReference type="EMBL" id="OGG02357.1"/>
    </source>
</evidence>
<evidence type="ECO:0000313" key="2">
    <source>
        <dbReference type="Proteomes" id="UP000179129"/>
    </source>
</evidence>
<sequence length="372" mass="41450">MNKFGKTFQNNGYRYPKGEDASYIKEEPVKLGSESYKEVFPDAIWPSDIPGTGPVSLRLINRTNFASTEPRSSFEFPHKLEILFGGTLGEKFSFFGEVEYEHAAEFAYGFNLQYNAAPGFNVKVGTVDPVPLADHFRLTAAHLGYLETRVSDSQWRLRDMQSGLELWGAVDGPKGRGGFKYQVGIVNGQNDDENDDVNSDKDFYSILSYKFGGMGIAGGAEAASATSAFWRDNSFTIGLNTYNGNSTYGDGFENSFSVFGVFADLWLGRLNLWHATQFHTDDNPKANSMIERKGLGSSTEADLVLYPWLIGFTRYDYIDSYRGDGIEATKLLIPGLSAMVRANIKLTFEMQLRLDEAGEKKDRYVVGVDFAM</sequence>
<proteinExistence type="predicted"/>
<gene>
    <name evidence="1" type="ORF">A3F83_10625</name>
</gene>
<dbReference type="Proteomes" id="UP000179129">
    <property type="component" value="Unassembled WGS sequence"/>
</dbReference>
<organism evidence="1 2">
    <name type="scientific">Candidatus Glassbacteria bacterium RIFCSPLOWO2_12_FULL_58_11</name>
    <dbReference type="NCBI Taxonomy" id="1817867"/>
    <lineage>
        <taxon>Bacteria</taxon>
        <taxon>Candidatus Glassiibacteriota</taxon>
    </lineage>
</organism>
<dbReference type="EMBL" id="MFIX01000186">
    <property type="protein sequence ID" value="OGG02357.1"/>
    <property type="molecule type" value="Genomic_DNA"/>
</dbReference>
<protein>
    <submittedName>
        <fullName evidence="1">Uncharacterized protein</fullName>
    </submittedName>
</protein>